<sequence>MSTYTDLTHKGVYEMVNNISISTIANATEDEEKVLDAMVFFLPEIIEEDDLETETVETEGNFGNSIEIHTVKISGKKAKLVFNYIIDLIKSDERNVNRLKSELDSRIEKNKLYLRFDKQKAYLEECKLSDGDDTVRVVVNFKIFVPSGKEEKVKEMVLERLDKRGVF</sequence>
<dbReference type="HOGENOM" id="CLU_131306_1_1_2"/>
<reference evidence="1" key="1">
    <citation type="submission" date="2007-10" db="EMBL/GenBank/DDBJ databases">
        <title>Complete sequence of Methanococcus maripaludis C6.</title>
        <authorList>
            <consortium name="US DOE Joint Genome Institute"/>
            <person name="Copeland A."/>
            <person name="Lucas S."/>
            <person name="Lapidus A."/>
            <person name="Barry K."/>
            <person name="Glavina del Rio T."/>
            <person name="Dalin E."/>
            <person name="Tice H."/>
            <person name="Pitluck S."/>
            <person name="Clum A."/>
            <person name="Schmutz J."/>
            <person name="Larimer F."/>
            <person name="Land M."/>
            <person name="Hauser L."/>
            <person name="Kyrpides N."/>
            <person name="Mikhailova N."/>
            <person name="Sieprawska-Lupa M."/>
            <person name="Whitman W.B."/>
            <person name="Richardson P."/>
        </authorList>
    </citation>
    <scope>NUCLEOTIDE SEQUENCE [LARGE SCALE GENOMIC DNA]</scope>
    <source>
        <strain evidence="1">C6</strain>
    </source>
</reference>
<dbReference type="InterPro" id="IPR022803">
    <property type="entry name" value="Ribosomal_uL5_dom_sf"/>
</dbReference>
<dbReference type="SUPFAM" id="SSF55282">
    <property type="entry name" value="RL5-like"/>
    <property type="match status" value="1"/>
</dbReference>
<organism evidence="1">
    <name type="scientific">Methanococcus maripaludis (strain C6 / ATCC BAA-1332)</name>
    <dbReference type="NCBI Taxonomy" id="444158"/>
    <lineage>
        <taxon>Archaea</taxon>
        <taxon>Methanobacteriati</taxon>
        <taxon>Methanobacteriota</taxon>
        <taxon>Methanomada group</taxon>
        <taxon>Methanococci</taxon>
        <taxon>Methanococcales</taxon>
        <taxon>Methanococcaceae</taxon>
        <taxon>Methanococcus</taxon>
    </lineage>
</organism>
<dbReference type="InterPro" id="IPR002739">
    <property type="entry name" value="PAB1135-like"/>
</dbReference>
<dbReference type="PANTHER" id="PTHR38816:SF1">
    <property type="entry name" value="EXOSOME SUBUNIT"/>
    <property type="match status" value="1"/>
</dbReference>
<dbReference type="KEGG" id="mmx:MmarC6_0651"/>
<evidence type="ECO:0008006" key="2">
    <source>
        <dbReference type="Google" id="ProtNLM"/>
    </source>
</evidence>
<dbReference type="Gene3D" id="3.30.1440.10">
    <property type="match status" value="1"/>
</dbReference>
<evidence type="ECO:0000313" key="1">
    <source>
        <dbReference type="EMBL" id="ABX01468.1"/>
    </source>
</evidence>
<dbReference type="eggNOG" id="arCOG01042">
    <property type="taxonomic scope" value="Archaea"/>
</dbReference>
<proteinExistence type="predicted"/>
<gene>
    <name evidence="1" type="ordered locus">MmarC6_0651</name>
</gene>
<dbReference type="STRING" id="444158.MmarC6_0651"/>
<name>A9A7S6_METM6</name>
<dbReference type="PANTHER" id="PTHR38816">
    <property type="entry name" value="EXOSOME SUBUNIT, DUF54 FAMILY-RELATED"/>
    <property type="match status" value="1"/>
</dbReference>
<protein>
    <recommendedName>
        <fullName evidence="2">Exosome subunit</fullName>
    </recommendedName>
</protein>
<dbReference type="AlphaFoldDB" id="A9A7S6"/>
<dbReference type="PhylomeDB" id="A9A7S6"/>
<dbReference type="EMBL" id="CP000867">
    <property type="protein sequence ID" value="ABX01468.1"/>
    <property type="molecule type" value="Genomic_DNA"/>
</dbReference>
<accession>A9A7S6</accession>
<dbReference type="Pfam" id="PF01877">
    <property type="entry name" value="RNA_binding"/>
    <property type="match status" value="1"/>
</dbReference>